<keyword evidence="2 4" id="KW-0479">Metal-binding</keyword>
<proteinExistence type="predicted"/>
<feature type="region of interest" description="Disordered" evidence="5">
    <location>
        <begin position="646"/>
        <end position="670"/>
    </location>
</feature>
<keyword evidence="8" id="KW-0808">Transferase</keyword>
<dbReference type="SUPFAM" id="SSF46626">
    <property type="entry name" value="Cytochrome c"/>
    <property type="match status" value="1"/>
</dbReference>
<dbReference type="InterPro" id="IPR036909">
    <property type="entry name" value="Cyt_c-like_dom_sf"/>
</dbReference>
<dbReference type="Proteomes" id="UP000521199">
    <property type="component" value="Unassembled WGS sequence"/>
</dbReference>
<dbReference type="InterPro" id="IPR011047">
    <property type="entry name" value="Quinoprotein_ADH-like_sf"/>
</dbReference>
<dbReference type="GO" id="GO:0009055">
    <property type="term" value="F:electron transfer activity"/>
    <property type="evidence" value="ECO:0007669"/>
    <property type="project" value="InterPro"/>
</dbReference>
<dbReference type="SUPFAM" id="SSF50998">
    <property type="entry name" value="Quinoprotein alcohol dehydrogenase-like"/>
    <property type="match status" value="1"/>
</dbReference>
<protein>
    <submittedName>
        <fullName evidence="8">Type 1 glutamine amidotransferase</fullName>
    </submittedName>
</protein>
<keyword evidence="6" id="KW-0732">Signal</keyword>
<dbReference type="PROSITE" id="PS51007">
    <property type="entry name" value="CYTC"/>
    <property type="match status" value="1"/>
</dbReference>
<evidence type="ECO:0000256" key="4">
    <source>
        <dbReference type="PROSITE-ProRule" id="PRU00433"/>
    </source>
</evidence>
<feature type="signal peptide" evidence="6">
    <location>
        <begin position="1"/>
        <end position="19"/>
    </location>
</feature>
<keyword evidence="9" id="KW-1185">Reference proteome</keyword>
<dbReference type="InterPro" id="IPR029010">
    <property type="entry name" value="ThuA-like"/>
</dbReference>
<gene>
    <name evidence="8" type="ORF">HNQ52_001838</name>
</gene>
<organism evidence="8 9">
    <name type="scientific">Chiayiivirga flava</name>
    <dbReference type="NCBI Taxonomy" id="659595"/>
    <lineage>
        <taxon>Bacteria</taxon>
        <taxon>Pseudomonadati</taxon>
        <taxon>Pseudomonadota</taxon>
        <taxon>Gammaproteobacteria</taxon>
        <taxon>Lysobacterales</taxon>
        <taxon>Lysobacteraceae</taxon>
        <taxon>Chiayiivirga</taxon>
    </lineage>
</organism>
<evidence type="ECO:0000313" key="8">
    <source>
        <dbReference type="EMBL" id="MBB5208296.1"/>
    </source>
</evidence>
<dbReference type="Gene3D" id="3.40.50.880">
    <property type="match status" value="1"/>
</dbReference>
<dbReference type="Gene3D" id="2.40.10.480">
    <property type="match status" value="1"/>
</dbReference>
<dbReference type="Pfam" id="PF06283">
    <property type="entry name" value="ThuA"/>
    <property type="match status" value="1"/>
</dbReference>
<evidence type="ECO:0000259" key="7">
    <source>
        <dbReference type="PROSITE" id="PS51007"/>
    </source>
</evidence>
<dbReference type="GO" id="GO:0016740">
    <property type="term" value="F:transferase activity"/>
    <property type="evidence" value="ECO:0007669"/>
    <property type="project" value="UniProtKB-KW"/>
</dbReference>
<dbReference type="Pfam" id="PF13442">
    <property type="entry name" value="Cytochrome_CBB3"/>
    <property type="match status" value="1"/>
</dbReference>
<dbReference type="SUPFAM" id="SSF52317">
    <property type="entry name" value="Class I glutamine amidotransferase-like"/>
    <property type="match status" value="1"/>
</dbReference>
<comment type="caution">
    <text evidence="8">The sequence shown here is derived from an EMBL/GenBank/DDBJ whole genome shotgun (WGS) entry which is preliminary data.</text>
</comment>
<feature type="domain" description="Cytochrome c" evidence="7">
    <location>
        <begin position="859"/>
        <end position="926"/>
    </location>
</feature>
<evidence type="ECO:0000256" key="5">
    <source>
        <dbReference type="SAM" id="MobiDB-lite"/>
    </source>
</evidence>
<keyword evidence="3 4" id="KW-0408">Iron</keyword>
<keyword evidence="8" id="KW-0315">Glutamine amidotransferase</keyword>
<dbReference type="RefSeq" id="WP_183960834.1">
    <property type="nucleotide sequence ID" value="NZ_JACHHP010000003.1"/>
</dbReference>
<evidence type="ECO:0000256" key="3">
    <source>
        <dbReference type="ARBA" id="ARBA00023004"/>
    </source>
</evidence>
<dbReference type="InterPro" id="IPR009056">
    <property type="entry name" value="Cyt_c-like_dom"/>
</dbReference>
<dbReference type="GO" id="GO:0020037">
    <property type="term" value="F:heme binding"/>
    <property type="evidence" value="ECO:0007669"/>
    <property type="project" value="InterPro"/>
</dbReference>
<evidence type="ECO:0000256" key="6">
    <source>
        <dbReference type="SAM" id="SignalP"/>
    </source>
</evidence>
<keyword evidence="1 4" id="KW-0349">Heme</keyword>
<sequence length="926" mass="98141">MSRLVALLLAAVSCAGVSAQTVVLIGGPASEGPGRHDYPVGVRTLQTLLESSPDAAHDLRVTSYPDGWPENPHALDAADTVLWYFDGNNAHPLRDASHRAAWERALQRGVGVIALHQASTVPVDDDLGVPRALGAARRGLYDRTTEWTRLEAATATHPLLRGVGAIEYRDEFYPTVQRDSTARPTTPILSATLHPQFRDGHALLDDVAERHPVAWAFERDDGGRAFVFTGAHFSTAFDQPGLRTLLLNAVAWTARREVPAYGLRAAAPARAEPPRAAPRPARTGAVATFHGDRARSGWHADETVLSPDIVADANFGQVWESPPLDGADGTPARLYASPLHVDGVTMSQGPHRGETFAAVFAATNHGDVIAVNAARSGDLAPGRILWRTRLGDACRLQPAPLDGVPTGILSTPIVDIGRGVLYVTHCDPVSRWQAYAIDIASGAVLPGWPVTLDEDTFNTLNRNAGPTRVPPKRRFDFRVQRGALNLSPDGSRLYVVFGESETGWLVSVDTTTARVASAFAAVAMPHRGSGGIWGAGGPAVDARGRVHVVTGSGFDGHQQSAHDWTQSLLQLTHDADGFTLRGTYTPFNHCTSAKMDIDLGAGGAMLLPSGNDDAMQLLAVGGKQGNVYLLDADRLPGRLDHRPPCTTDASTDASLLPPQTQPQFGTRGPLNVFGPYSEDDAALDLARARSVPASFRAADGRLHLFVTGNTKRATGSAESIPPSLVRLEVAGDADAPYLRIAAANDTVVFGNPGSPVVTSNGARDAVVWVLDENAPRSALLAGDDAPQPVLYAFSADDLRVLWRSAPGALFTSGKYNTPGFGGGQVFVGTDRIQAFGSGGRSLPHRTRATAVVPVAAPAADGLDGAAIYRQRCAACHDNPVGNIPPRSVIASRPHARIVEALTHGVMRVHATGLSAEQIEDVARFLQ</sequence>
<evidence type="ECO:0000313" key="9">
    <source>
        <dbReference type="Proteomes" id="UP000521199"/>
    </source>
</evidence>
<reference evidence="8 9" key="1">
    <citation type="submission" date="2020-08" db="EMBL/GenBank/DDBJ databases">
        <title>Genomic Encyclopedia of Type Strains, Phase IV (KMG-IV): sequencing the most valuable type-strain genomes for metagenomic binning, comparative biology and taxonomic classification.</title>
        <authorList>
            <person name="Goeker M."/>
        </authorList>
    </citation>
    <scope>NUCLEOTIDE SEQUENCE [LARGE SCALE GENOMIC DNA]</scope>
    <source>
        <strain evidence="8 9">DSM 24163</strain>
    </source>
</reference>
<feature type="chain" id="PRO_5031297776" evidence="6">
    <location>
        <begin position="20"/>
        <end position="926"/>
    </location>
</feature>
<feature type="compositionally biased region" description="Polar residues" evidence="5">
    <location>
        <begin position="647"/>
        <end position="664"/>
    </location>
</feature>
<evidence type="ECO:0000256" key="2">
    <source>
        <dbReference type="ARBA" id="ARBA00022723"/>
    </source>
</evidence>
<dbReference type="Gene3D" id="1.10.760.10">
    <property type="entry name" value="Cytochrome c-like domain"/>
    <property type="match status" value="1"/>
</dbReference>
<name>A0A7W8FZN5_9GAMM</name>
<dbReference type="AlphaFoldDB" id="A0A7W8FZN5"/>
<evidence type="ECO:0000256" key="1">
    <source>
        <dbReference type="ARBA" id="ARBA00022617"/>
    </source>
</evidence>
<accession>A0A7W8FZN5</accession>
<dbReference type="EMBL" id="JACHHP010000003">
    <property type="protein sequence ID" value="MBB5208296.1"/>
    <property type="molecule type" value="Genomic_DNA"/>
</dbReference>
<dbReference type="GO" id="GO:0046872">
    <property type="term" value="F:metal ion binding"/>
    <property type="evidence" value="ECO:0007669"/>
    <property type="project" value="UniProtKB-KW"/>
</dbReference>
<dbReference type="InterPro" id="IPR029062">
    <property type="entry name" value="Class_I_gatase-like"/>
</dbReference>